<feature type="binding site" evidence="5">
    <location>
        <position position="186"/>
    </location>
    <ligand>
        <name>S-adenosyl-L-methionine</name>
        <dbReference type="ChEBI" id="CHEBI:59789"/>
    </ligand>
</feature>
<sequence>MNEAELLFTQALGCDRAALYFNKRGSLNSRQAAFVSTALKRRIKGEPIQYILGKTEFMGLEFKVNKDVLIPRPETEILVETAIKIVRKFVALAKGGQTTALWPASSQVRKLRILDIGTGSGCIAISLAKFLPEASITATDISDKALETAKENAKFNNVEDKIVFLRSDLFESLAICDMRYAICVCNPPYIAAGEIDNLQPEIKYEPRIALDGGKDGLGFYRRIIKEAPDYLRDNGILIMEIGFGQAQAIGDIFRESGNFKILEIVKDYNNIDRVITAKRGRKE</sequence>
<dbReference type="Pfam" id="PF05175">
    <property type="entry name" value="MTS"/>
    <property type="match status" value="1"/>
</dbReference>
<dbReference type="Gene3D" id="3.40.50.150">
    <property type="entry name" value="Vaccinia Virus protein VP39"/>
    <property type="match status" value="1"/>
</dbReference>
<organism evidence="8 9">
    <name type="scientific">Candidatus Sherwoodlollariibacterium unditelluris</name>
    <dbReference type="NCBI Taxonomy" id="1974757"/>
    <lineage>
        <taxon>Bacteria</taxon>
        <taxon>Pseudomonadati</taxon>
        <taxon>Candidatus Omnitrophota</taxon>
        <taxon>Candidatus Sherwoodlollariibacterium</taxon>
    </lineage>
</organism>
<dbReference type="EMBL" id="PCRK01000004">
    <property type="protein sequence ID" value="PIP19956.1"/>
    <property type="molecule type" value="Genomic_DNA"/>
</dbReference>
<dbReference type="InterPro" id="IPR019874">
    <property type="entry name" value="RF_methyltr_PrmC"/>
</dbReference>
<comment type="function">
    <text evidence="5">Methylates the class 1 translation termination release factors RF1/PrfA and RF2/PrfB on the glutamine residue of the universally conserved GGQ motif.</text>
</comment>
<accession>A0A2G9YL42</accession>
<dbReference type="NCBIfam" id="TIGR00536">
    <property type="entry name" value="hemK_fam"/>
    <property type="match status" value="1"/>
</dbReference>
<feature type="domain" description="Methyltransferase small" evidence="6">
    <location>
        <begin position="109"/>
        <end position="194"/>
    </location>
</feature>
<dbReference type="InterPro" id="IPR050320">
    <property type="entry name" value="N5-glutamine_MTase"/>
</dbReference>
<feature type="binding site" evidence="5">
    <location>
        <begin position="117"/>
        <end position="121"/>
    </location>
    <ligand>
        <name>S-adenosyl-L-methionine</name>
        <dbReference type="ChEBI" id="CHEBI:59789"/>
    </ligand>
</feature>
<dbReference type="GO" id="GO:0003676">
    <property type="term" value="F:nucleic acid binding"/>
    <property type="evidence" value="ECO:0007669"/>
    <property type="project" value="InterPro"/>
</dbReference>
<dbReference type="CDD" id="cd02440">
    <property type="entry name" value="AdoMet_MTases"/>
    <property type="match status" value="1"/>
</dbReference>
<dbReference type="Pfam" id="PF17827">
    <property type="entry name" value="PrmC_N"/>
    <property type="match status" value="1"/>
</dbReference>
<keyword evidence="3 5" id="KW-0949">S-adenosyl-L-methionine</keyword>
<evidence type="ECO:0000256" key="4">
    <source>
        <dbReference type="ARBA" id="ARBA00048391"/>
    </source>
</evidence>
<dbReference type="EC" id="2.1.1.297" evidence="5"/>
<name>A0A2G9YL42_9BACT</name>
<comment type="caution">
    <text evidence="5">Lacks conserved residue(s) required for the propagation of feature annotation.</text>
</comment>
<comment type="similarity">
    <text evidence="5">Belongs to the protein N5-glutamine methyltransferase family. PrmC subfamily.</text>
</comment>
<reference evidence="8 9" key="1">
    <citation type="submission" date="2017-09" db="EMBL/GenBank/DDBJ databases">
        <title>Depth-based differentiation of microbial function through sediment-hosted aquifers and enrichment of novel symbionts in the deep terrestrial subsurface.</title>
        <authorList>
            <person name="Probst A.J."/>
            <person name="Ladd B."/>
            <person name="Jarett J.K."/>
            <person name="Geller-Mcgrath D.E."/>
            <person name="Sieber C.M."/>
            <person name="Emerson J.B."/>
            <person name="Anantharaman K."/>
            <person name="Thomas B.C."/>
            <person name="Malmstrom R."/>
            <person name="Stieglmeier M."/>
            <person name="Klingl A."/>
            <person name="Woyke T."/>
            <person name="Ryan C.M."/>
            <person name="Banfield J.F."/>
        </authorList>
    </citation>
    <scope>NUCLEOTIDE SEQUENCE [LARGE SCALE GENOMIC DNA]</scope>
    <source>
        <strain evidence="8">CG23_combo_of_CG06-09_8_20_14_all_41_10</strain>
    </source>
</reference>
<keyword evidence="1 5" id="KW-0489">Methyltransferase</keyword>
<dbReference type="HAMAP" id="MF_02126">
    <property type="entry name" value="RF_methyltr_PrmC"/>
    <property type="match status" value="1"/>
</dbReference>
<proteinExistence type="inferred from homology"/>
<dbReference type="PROSITE" id="PS00092">
    <property type="entry name" value="N6_MTASE"/>
    <property type="match status" value="1"/>
</dbReference>
<dbReference type="InterPro" id="IPR007848">
    <property type="entry name" value="Small_mtfrase_dom"/>
</dbReference>
<dbReference type="InterPro" id="IPR004556">
    <property type="entry name" value="HemK-like"/>
</dbReference>
<comment type="caution">
    <text evidence="8">The sequence shown here is derived from an EMBL/GenBank/DDBJ whole genome shotgun (WGS) entry which is preliminary data.</text>
</comment>
<protein>
    <recommendedName>
        <fullName evidence="5">Release factor glutamine methyltransferase</fullName>
        <shortName evidence="5">RF MTase</shortName>
        <ecNumber evidence="5">2.1.1.297</ecNumber>
    </recommendedName>
    <alternativeName>
        <fullName evidence="5">N5-glutamine methyltransferase PrmC</fullName>
    </alternativeName>
    <alternativeName>
        <fullName evidence="5">Protein-(glutamine-N5) MTase PrmC</fullName>
    </alternativeName>
    <alternativeName>
        <fullName evidence="5">Protein-glutamine N-methyltransferase PrmC</fullName>
    </alternativeName>
</protein>
<feature type="binding site" evidence="5">
    <location>
        <begin position="186"/>
        <end position="189"/>
    </location>
    <ligand>
        <name>substrate</name>
    </ligand>
</feature>
<dbReference type="InterPro" id="IPR029063">
    <property type="entry name" value="SAM-dependent_MTases_sf"/>
</dbReference>
<dbReference type="Proteomes" id="UP000231292">
    <property type="component" value="Unassembled WGS sequence"/>
</dbReference>
<evidence type="ECO:0000313" key="9">
    <source>
        <dbReference type="Proteomes" id="UP000231292"/>
    </source>
</evidence>
<evidence type="ECO:0000256" key="1">
    <source>
        <dbReference type="ARBA" id="ARBA00022603"/>
    </source>
</evidence>
<dbReference type="InterPro" id="IPR040758">
    <property type="entry name" value="PrmC_N"/>
</dbReference>
<dbReference type="PANTHER" id="PTHR18895">
    <property type="entry name" value="HEMK METHYLTRANSFERASE"/>
    <property type="match status" value="1"/>
</dbReference>
<evidence type="ECO:0000259" key="7">
    <source>
        <dbReference type="Pfam" id="PF17827"/>
    </source>
</evidence>
<evidence type="ECO:0000256" key="2">
    <source>
        <dbReference type="ARBA" id="ARBA00022679"/>
    </source>
</evidence>
<keyword evidence="2 5" id="KW-0808">Transferase</keyword>
<evidence type="ECO:0000259" key="6">
    <source>
        <dbReference type="Pfam" id="PF05175"/>
    </source>
</evidence>
<feature type="binding site" evidence="5">
    <location>
        <position position="140"/>
    </location>
    <ligand>
        <name>S-adenosyl-L-methionine</name>
        <dbReference type="ChEBI" id="CHEBI:59789"/>
    </ligand>
</feature>
<gene>
    <name evidence="5 8" type="primary">prmC</name>
    <name evidence="8" type="ORF">COX41_00090</name>
</gene>
<comment type="catalytic activity">
    <reaction evidence="4 5">
        <text>L-glutaminyl-[peptide chain release factor] + S-adenosyl-L-methionine = N(5)-methyl-L-glutaminyl-[peptide chain release factor] + S-adenosyl-L-homocysteine + H(+)</text>
        <dbReference type="Rhea" id="RHEA:42896"/>
        <dbReference type="Rhea" id="RHEA-COMP:10271"/>
        <dbReference type="Rhea" id="RHEA-COMP:10272"/>
        <dbReference type="ChEBI" id="CHEBI:15378"/>
        <dbReference type="ChEBI" id="CHEBI:30011"/>
        <dbReference type="ChEBI" id="CHEBI:57856"/>
        <dbReference type="ChEBI" id="CHEBI:59789"/>
        <dbReference type="ChEBI" id="CHEBI:61891"/>
        <dbReference type="EC" id="2.1.1.297"/>
    </reaction>
</comment>
<dbReference type="Gene3D" id="1.10.8.10">
    <property type="entry name" value="DNA helicase RuvA subunit, C-terminal domain"/>
    <property type="match status" value="1"/>
</dbReference>
<evidence type="ECO:0000256" key="5">
    <source>
        <dbReference type="HAMAP-Rule" id="MF_02126"/>
    </source>
</evidence>
<evidence type="ECO:0000256" key="3">
    <source>
        <dbReference type="ARBA" id="ARBA00022691"/>
    </source>
</evidence>
<evidence type="ECO:0000313" key="8">
    <source>
        <dbReference type="EMBL" id="PIP19956.1"/>
    </source>
</evidence>
<dbReference type="PANTHER" id="PTHR18895:SF74">
    <property type="entry name" value="MTRF1L RELEASE FACTOR GLUTAMINE METHYLTRANSFERASE"/>
    <property type="match status" value="1"/>
</dbReference>
<dbReference type="AlphaFoldDB" id="A0A2G9YL42"/>
<feature type="domain" description="Release factor glutamine methyltransferase N-terminal" evidence="7">
    <location>
        <begin position="2"/>
        <end position="53"/>
    </location>
</feature>
<dbReference type="InterPro" id="IPR002052">
    <property type="entry name" value="DNA_methylase_N6_adenine_CS"/>
</dbReference>
<dbReference type="SUPFAM" id="SSF53335">
    <property type="entry name" value="S-adenosyl-L-methionine-dependent methyltransferases"/>
    <property type="match status" value="1"/>
</dbReference>
<dbReference type="NCBIfam" id="TIGR03534">
    <property type="entry name" value="RF_mod_PrmC"/>
    <property type="match status" value="1"/>
</dbReference>
<dbReference type="GO" id="GO:0102559">
    <property type="term" value="F:peptide chain release factor N(5)-glutamine methyltransferase activity"/>
    <property type="evidence" value="ECO:0007669"/>
    <property type="project" value="UniProtKB-EC"/>
</dbReference>
<dbReference type="GO" id="GO:0032259">
    <property type="term" value="P:methylation"/>
    <property type="evidence" value="ECO:0007669"/>
    <property type="project" value="UniProtKB-KW"/>
</dbReference>